<accession>A0ABM4B9L4</accession>
<dbReference type="InterPro" id="IPR015917">
    <property type="entry name" value="Pept_C14A"/>
</dbReference>
<feature type="domain" description="Caspase family p10" evidence="3">
    <location>
        <begin position="134"/>
        <end position="217"/>
    </location>
</feature>
<evidence type="ECO:0000256" key="1">
    <source>
        <dbReference type="ARBA" id="ARBA00010134"/>
    </source>
</evidence>
<proteinExistence type="inferred from homology"/>
<dbReference type="InterPro" id="IPR011600">
    <property type="entry name" value="Pept_C14_caspase"/>
</dbReference>
<evidence type="ECO:0000313" key="4">
    <source>
        <dbReference type="Proteomes" id="UP001652625"/>
    </source>
</evidence>
<keyword evidence="4" id="KW-1185">Reference proteome</keyword>
<reference evidence="4" key="1">
    <citation type="submission" date="2025-05" db="UniProtKB">
        <authorList>
            <consortium name="RefSeq"/>
        </authorList>
    </citation>
    <scope>NUCLEOTIDE SEQUENCE [LARGE SCALE GENOMIC DNA]</scope>
</reference>
<gene>
    <name evidence="5" type="primary">LOC136076045</name>
</gene>
<evidence type="ECO:0000313" key="5">
    <source>
        <dbReference type="RefSeq" id="XP_065645581.1"/>
    </source>
</evidence>
<dbReference type="Pfam" id="PF00656">
    <property type="entry name" value="Peptidase_C14"/>
    <property type="match status" value="1"/>
</dbReference>
<dbReference type="RefSeq" id="XP_065645581.1">
    <property type="nucleotide sequence ID" value="XM_065789509.1"/>
</dbReference>
<dbReference type="Gene3D" id="3.40.50.1460">
    <property type="match status" value="1"/>
</dbReference>
<protein>
    <submittedName>
        <fullName evidence="5">Caspase-7-like</fullName>
    </submittedName>
</protein>
<dbReference type="GeneID" id="136076045"/>
<dbReference type="SMART" id="SM00115">
    <property type="entry name" value="CASc"/>
    <property type="match status" value="1"/>
</dbReference>
<dbReference type="Gene3D" id="3.30.70.1470">
    <property type="entry name" value="Caspase-like"/>
    <property type="match status" value="1"/>
</dbReference>
<reference evidence="5" key="2">
    <citation type="submission" date="2025-08" db="UniProtKB">
        <authorList>
            <consortium name="RefSeq"/>
        </authorList>
    </citation>
    <scope>IDENTIFICATION</scope>
</reference>
<keyword evidence="2" id="KW-0053">Apoptosis</keyword>
<dbReference type="SUPFAM" id="SSF52129">
    <property type="entry name" value="Caspase-like"/>
    <property type="match status" value="1"/>
</dbReference>
<dbReference type="PANTHER" id="PTHR48169:SF7">
    <property type="entry name" value="CASPASE 10"/>
    <property type="match status" value="1"/>
</dbReference>
<dbReference type="PROSITE" id="PS50207">
    <property type="entry name" value="CASPASE_P10"/>
    <property type="match status" value="1"/>
</dbReference>
<dbReference type="InterPro" id="IPR029030">
    <property type="entry name" value="Caspase-like_dom_sf"/>
</dbReference>
<sequence length="284" mass="32524">MHMKLEAFESFANNKQTTPENSDKNFILDSQLYYALNSNSVEICHIISNSFNKSEVTEGYFPFLRRTGTQNDVIELEKSILDIIKSPPLNEEKVDCFVCCILSYGFQDGVYGADAFQVERYETSNDPKSLAESADFRFSVAASSGTDSWRHTIHGSWYIQELCKVLKENAVSESLLNMLTAFNAWLCNKVSKYTDISIKQMSTIRIIMTLTKLHRFKPLGKFREQDFELINIEAEAVALYCWVEDGLLFLSTGVHAMKAAYNSFPIDYSWNKLRVKRFKVTGDH</sequence>
<dbReference type="PANTHER" id="PTHR48169">
    <property type="entry name" value="DED DOMAIN-CONTAINING PROTEIN"/>
    <property type="match status" value="1"/>
</dbReference>
<dbReference type="InterPro" id="IPR002138">
    <property type="entry name" value="Pept_C14_p10"/>
</dbReference>
<evidence type="ECO:0000259" key="3">
    <source>
        <dbReference type="PROSITE" id="PS50207"/>
    </source>
</evidence>
<name>A0ABM4B9L4_HYDVU</name>
<dbReference type="Proteomes" id="UP001652625">
    <property type="component" value="Chromosome 02"/>
</dbReference>
<comment type="similarity">
    <text evidence="1">Belongs to the peptidase C14A family.</text>
</comment>
<evidence type="ECO:0000256" key="2">
    <source>
        <dbReference type="ARBA" id="ARBA00022703"/>
    </source>
</evidence>
<organism evidence="4 5">
    <name type="scientific">Hydra vulgaris</name>
    <name type="common">Hydra</name>
    <name type="synonym">Hydra attenuata</name>
    <dbReference type="NCBI Taxonomy" id="6087"/>
    <lineage>
        <taxon>Eukaryota</taxon>
        <taxon>Metazoa</taxon>
        <taxon>Cnidaria</taxon>
        <taxon>Hydrozoa</taxon>
        <taxon>Hydroidolina</taxon>
        <taxon>Anthoathecata</taxon>
        <taxon>Aplanulata</taxon>
        <taxon>Hydridae</taxon>
        <taxon>Hydra</taxon>
    </lineage>
</organism>